<sequence>MSPTHLGLHHLTEDQIDDLAGLLYMAPRHMYDDGQPRGSWLKHQEKKMKRTTFPKRLRRPKGALNWLRLRVAEKTGWTHEEMLPQLADLCEVHQRGLNPWLIHDIFNLLHDESTLRTTRIRNHKSDLHTTEVADFVTRLSGLTSLWLSPKKFENLFARGGVFPDWARFRQLGNAVEHPYEDGDDSDDGTSTVVTESVSNEKDEQPRRRRSCEACILAVVGGRPDILTALRANLIGPRPARRMATSRPTLSP</sequence>
<accession>A0A0C4DTT2</accession>
<dbReference type="EMBL" id="GL876967">
    <property type="protein sequence ID" value="KLU84312.1"/>
    <property type="molecule type" value="Genomic_DNA"/>
</dbReference>
<name>A0A0C4DTT2_MAGP6</name>
<dbReference type="eggNOG" id="ENOG502T1M3">
    <property type="taxonomic scope" value="Eukaryota"/>
</dbReference>
<reference evidence="2" key="1">
    <citation type="submission" date="2010-05" db="EMBL/GenBank/DDBJ databases">
        <title>The Genome Sequence of Magnaporthe poae strain ATCC 64411.</title>
        <authorList>
            <consortium name="The Broad Institute Genome Sequencing Platform"/>
            <consortium name="Broad Institute Genome Sequencing Center for Infectious Disease"/>
            <person name="Ma L.-J."/>
            <person name="Dead R."/>
            <person name="Young S."/>
            <person name="Zeng Q."/>
            <person name="Koehrsen M."/>
            <person name="Alvarado L."/>
            <person name="Berlin A."/>
            <person name="Chapman S.B."/>
            <person name="Chen Z."/>
            <person name="Freedman E."/>
            <person name="Gellesch M."/>
            <person name="Goldberg J."/>
            <person name="Griggs A."/>
            <person name="Gujja S."/>
            <person name="Heilman E.R."/>
            <person name="Heiman D."/>
            <person name="Hepburn T."/>
            <person name="Howarth C."/>
            <person name="Jen D."/>
            <person name="Larson L."/>
            <person name="Mehta T."/>
            <person name="Neiman D."/>
            <person name="Pearson M."/>
            <person name="Roberts A."/>
            <person name="Saif S."/>
            <person name="Shea T."/>
            <person name="Shenoy N."/>
            <person name="Sisk P."/>
            <person name="Stolte C."/>
            <person name="Sykes S."/>
            <person name="Walk T."/>
            <person name="White J."/>
            <person name="Yandava C."/>
            <person name="Haas B."/>
            <person name="Nusbaum C."/>
            <person name="Birren B."/>
        </authorList>
    </citation>
    <scope>NUCLEOTIDE SEQUENCE</scope>
    <source>
        <strain evidence="2">ATCC 64411</strain>
    </source>
</reference>
<dbReference type="AlphaFoldDB" id="A0A0C4DTT2"/>
<protein>
    <submittedName>
        <fullName evidence="2 3">Uncharacterized protein</fullName>
    </submittedName>
</protein>
<reference evidence="3" key="5">
    <citation type="submission" date="2015-06" db="UniProtKB">
        <authorList>
            <consortium name="EnsemblFungi"/>
        </authorList>
    </citation>
    <scope>IDENTIFICATION</scope>
    <source>
        <strain evidence="3">ATCC 64411</strain>
    </source>
</reference>
<evidence type="ECO:0000313" key="4">
    <source>
        <dbReference type="Proteomes" id="UP000011715"/>
    </source>
</evidence>
<dbReference type="EMBL" id="ADBL01000804">
    <property type="status" value="NOT_ANNOTATED_CDS"/>
    <property type="molecule type" value="Genomic_DNA"/>
</dbReference>
<evidence type="ECO:0000313" key="2">
    <source>
        <dbReference type="EMBL" id="KLU84312.1"/>
    </source>
</evidence>
<dbReference type="VEuPathDB" id="FungiDB:MAPG_03356"/>
<organism evidence="3 4">
    <name type="scientific">Magnaporthiopsis poae (strain ATCC 64411 / 73-15)</name>
    <name type="common">Kentucky bluegrass fungus</name>
    <name type="synonym">Magnaporthe poae</name>
    <dbReference type="NCBI Taxonomy" id="644358"/>
    <lineage>
        <taxon>Eukaryota</taxon>
        <taxon>Fungi</taxon>
        <taxon>Dikarya</taxon>
        <taxon>Ascomycota</taxon>
        <taxon>Pezizomycotina</taxon>
        <taxon>Sordariomycetes</taxon>
        <taxon>Sordariomycetidae</taxon>
        <taxon>Magnaporthales</taxon>
        <taxon>Magnaporthaceae</taxon>
        <taxon>Magnaporthiopsis</taxon>
    </lineage>
</organism>
<dbReference type="Proteomes" id="UP000011715">
    <property type="component" value="Unassembled WGS sequence"/>
</dbReference>
<dbReference type="STRING" id="644358.A0A0C4DTT2"/>
<reference evidence="3" key="4">
    <citation type="journal article" date="2015" name="G3 (Bethesda)">
        <title>Genome sequences of three phytopathogenic species of the Magnaporthaceae family of fungi.</title>
        <authorList>
            <person name="Okagaki L.H."/>
            <person name="Nunes C.C."/>
            <person name="Sailsbery J."/>
            <person name="Clay B."/>
            <person name="Brown D."/>
            <person name="John T."/>
            <person name="Oh Y."/>
            <person name="Young N."/>
            <person name="Fitzgerald M."/>
            <person name="Haas B.J."/>
            <person name="Zeng Q."/>
            <person name="Young S."/>
            <person name="Adiconis X."/>
            <person name="Fan L."/>
            <person name="Levin J.Z."/>
            <person name="Mitchell T.K."/>
            <person name="Okubara P.A."/>
            <person name="Farman M.L."/>
            <person name="Kohn L.M."/>
            <person name="Birren B."/>
            <person name="Ma L.-J."/>
            <person name="Dean R.A."/>
        </authorList>
    </citation>
    <scope>NUCLEOTIDE SEQUENCE</scope>
    <source>
        <strain evidence="3">ATCC 64411 / 73-15</strain>
    </source>
</reference>
<evidence type="ECO:0000313" key="3">
    <source>
        <dbReference type="EnsemblFungi" id="MAPG_03356T0"/>
    </source>
</evidence>
<feature type="region of interest" description="Disordered" evidence="1">
    <location>
        <begin position="176"/>
        <end position="206"/>
    </location>
</feature>
<gene>
    <name evidence="2" type="ORF">MAPG_03356</name>
</gene>
<dbReference type="OrthoDB" id="3786931at2759"/>
<reference evidence="2" key="3">
    <citation type="submission" date="2011-03" db="EMBL/GenBank/DDBJ databases">
        <title>Annotation of Magnaporthe poae ATCC 64411.</title>
        <authorList>
            <person name="Ma L.-J."/>
            <person name="Dead R."/>
            <person name="Young S.K."/>
            <person name="Zeng Q."/>
            <person name="Gargeya S."/>
            <person name="Fitzgerald M."/>
            <person name="Haas B."/>
            <person name="Abouelleil A."/>
            <person name="Alvarado L."/>
            <person name="Arachchi H.M."/>
            <person name="Berlin A."/>
            <person name="Brown A."/>
            <person name="Chapman S.B."/>
            <person name="Chen Z."/>
            <person name="Dunbar C."/>
            <person name="Freedman E."/>
            <person name="Gearin G."/>
            <person name="Gellesch M."/>
            <person name="Goldberg J."/>
            <person name="Griggs A."/>
            <person name="Gujja S."/>
            <person name="Heiman D."/>
            <person name="Howarth C."/>
            <person name="Larson L."/>
            <person name="Lui A."/>
            <person name="MacDonald P.J.P."/>
            <person name="Mehta T."/>
            <person name="Montmayeur A."/>
            <person name="Murphy C."/>
            <person name="Neiman D."/>
            <person name="Pearson M."/>
            <person name="Priest M."/>
            <person name="Roberts A."/>
            <person name="Saif S."/>
            <person name="Shea T."/>
            <person name="Shenoy N."/>
            <person name="Sisk P."/>
            <person name="Stolte C."/>
            <person name="Sykes S."/>
            <person name="Yandava C."/>
            <person name="Wortman J."/>
            <person name="Nusbaum C."/>
            <person name="Birren B."/>
        </authorList>
    </citation>
    <scope>NUCLEOTIDE SEQUENCE</scope>
    <source>
        <strain evidence="2">ATCC 64411</strain>
    </source>
</reference>
<reference evidence="4" key="2">
    <citation type="submission" date="2010-05" db="EMBL/GenBank/DDBJ databases">
        <title>The genome sequence of Magnaporthe poae strain ATCC 64411.</title>
        <authorList>
            <person name="Ma L.-J."/>
            <person name="Dead R."/>
            <person name="Young S."/>
            <person name="Zeng Q."/>
            <person name="Koehrsen M."/>
            <person name="Alvarado L."/>
            <person name="Berlin A."/>
            <person name="Chapman S.B."/>
            <person name="Chen Z."/>
            <person name="Freedman E."/>
            <person name="Gellesch M."/>
            <person name="Goldberg J."/>
            <person name="Griggs A."/>
            <person name="Gujja S."/>
            <person name="Heilman E.R."/>
            <person name="Heiman D."/>
            <person name="Hepburn T."/>
            <person name="Howarth C."/>
            <person name="Jen D."/>
            <person name="Larson L."/>
            <person name="Mehta T."/>
            <person name="Neiman D."/>
            <person name="Pearson M."/>
            <person name="Roberts A."/>
            <person name="Saif S."/>
            <person name="Shea T."/>
            <person name="Shenoy N."/>
            <person name="Sisk P."/>
            <person name="Stolte C."/>
            <person name="Sykes S."/>
            <person name="Walk T."/>
            <person name="White J."/>
            <person name="Yandava C."/>
            <person name="Haas B."/>
            <person name="Nusbaum C."/>
            <person name="Birren B."/>
        </authorList>
    </citation>
    <scope>NUCLEOTIDE SEQUENCE [LARGE SCALE GENOMIC DNA]</scope>
    <source>
        <strain evidence="4">ATCC 64411 / 73-15</strain>
    </source>
</reference>
<evidence type="ECO:0000256" key="1">
    <source>
        <dbReference type="SAM" id="MobiDB-lite"/>
    </source>
</evidence>
<proteinExistence type="predicted"/>
<feature type="compositionally biased region" description="Low complexity" evidence="1">
    <location>
        <begin position="188"/>
        <end position="197"/>
    </location>
</feature>
<dbReference type="EnsemblFungi" id="MAPG_03356T0">
    <property type="protein sequence ID" value="MAPG_03356T0"/>
    <property type="gene ID" value="MAPG_03356"/>
</dbReference>
<keyword evidence="4" id="KW-1185">Reference proteome</keyword>